<sequence length="489" mass="52167">MADARIGTRALMALLGDWRVSSAGPSYLALFDRIRLLVLDGRIPTDTRLPAERDFAQALGVSRTMVSAAYRELRDAGYTTSLRGSGSVTRLPGRAPVSGQEAPGDFIDFAKATSASYPGLFAATQAAMERYAAELGGTGIDPFGSMVLREAVAARYTARGLPTSVDQVMITIGAQHAIFLLARTLMARGDRAVVELPSYPHAYEALRMAGARLVPVTVAAAGSGQEPDELHGWDAAGLSQAFARTSPALAYLMPDFHNPTGESMPAELRARVLHDAARQGSLVIADETTAEMDIDRPGEYLPFAAYGDESTADSAILVGSVGKTVWAGLRVGWIRATPAIIRKLAAQRFAGDLGTPVLEQLVVAELLRDFEPVIRLRSEQLRTGRDELERLLALHLPEWKVPRVNGGLAVWANLGAPLSSQLALAARSHGLLITAGPRFGIDGAFERFLRIPIGYGNPELVRGVEALAAAWRTVTTGPVAPSDLIADVV</sequence>
<gene>
    <name evidence="7" type="ORF">ABFY20_03110</name>
</gene>
<dbReference type="PROSITE" id="PS50949">
    <property type="entry name" value="HTH_GNTR"/>
    <property type="match status" value="1"/>
</dbReference>
<accession>A0AB39BIC8</accession>
<dbReference type="EMBL" id="CP162511">
    <property type="protein sequence ID" value="XDI06104.1"/>
    <property type="molecule type" value="Genomic_DNA"/>
</dbReference>
<keyword evidence="7" id="KW-0808">Transferase</keyword>
<evidence type="ECO:0000256" key="5">
    <source>
        <dbReference type="ARBA" id="ARBA00023163"/>
    </source>
</evidence>
<dbReference type="AlphaFoldDB" id="A0AB39BIC8"/>
<dbReference type="InterPro" id="IPR036388">
    <property type="entry name" value="WH-like_DNA-bd_sf"/>
</dbReference>
<dbReference type="PANTHER" id="PTHR46577:SF1">
    <property type="entry name" value="HTH-TYPE TRANSCRIPTIONAL REGULATORY PROTEIN GABR"/>
    <property type="match status" value="1"/>
</dbReference>
<evidence type="ECO:0000256" key="4">
    <source>
        <dbReference type="ARBA" id="ARBA00023125"/>
    </source>
</evidence>
<dbReference type="SUPFAM" id="SSF53383">
    <property type="entry name" value="PLP-dependent transferases"/>
    <property type="match status" value="1"/>
</dbReference>
<dbReference type="Gene3D" id="1.10.10.10">
    <property type="entry name" value="Winged helix-like DNA-binding domain superfamily/Winged helix DNA-binding domain"/>
    <property type="match status" value="1"/>
</dbReference>
<keyword evidence="4" id="KW-0238">DNA-binding</keyword>
<dbReference type="CDD" id="cd07377">
    <property type="entry name" value="WHTH_GntR"/>
    <property type="match status" value="1"/>
</dbReference>
<dbReference type="Pfam" id="PF00155">
    <property type="entry name" value="Aminotran_1_2"/>
    <property type="match status" value="1"/>
</dbReference>
<proteinExistence type="inferred from homology"/>
<evidence type="ECO:0000256" key="3">
    <source>
        <dbReference type="ARBA" id="ARBA00023015"/>
    </source>
</evidence>
<dbReference type="GO" id="GO:0003677">
    <property type="term" value="F:DNA binding"/>
    <property type="evidence" value="ECO:0007669"/>
    <property type="project" value="UniProtKB-KW"/>
</dbReference>
<protein>
    <submittedName>
        <fullName evidence="7">PLP-dependent aminotransferase family protein</fullName>
    </submittedName>
</protein>
<evidence type="ECO:0000256" key="2">
    <source>
        <dbReference type="ARBA" id="ARBA00022898"/>
    </source>
</evidence>
<evidence type="ECO:0000256" key="1">
    <source>
        <dbReference type="ARBA" id="ARBA00005384"/>
    </source>
</evidence>
<dbReference type="InterPro" id="IPR051446">
    <property type="entry name" value="HTH_trans_reg/aminotransferase"/>
</dbReference>
<dbReference type="Gene3D" id="3.40.640.10">
    <property type="entry name" value="Type I PLP-dependent aspartate aminotransferase-like (Major domain)"/>
    <property type="match status" value="1"/>
</dbReference>
<feature type="domain" description="HTH gntR-type" evidence="6">
    <location>
        <begin position="24"/>
        <end position="92"/>
    </location>
</feature>
<dbReference type="InterPro" id="IPR015424">
    <property type="entry name" value="PyrdxlP-dep_Trfase"/>
</dbReference>
<organism evidence="7">
    <name type="scientific">Herbiconiux sp. A18JL235</name>
    <dbReference type="NCBI Taxonomy" id="3152363"/>
    <lineage>
        <taxon>Bacteria</taxon>
        <taxon>Bacillati</taxon>
        <taxon>Actinomycetota</taxon>
        <taxon>Actinomycetes</taxon>
        <taxon>Micrococcales</taxon>
        <taxon>Microbacteriaceae</taxon>
        <taxon>Herbiconiux</taxon>
    </lineage>
</organism>
<dbReference type="Pfam" id="PF00392">
    <property type="entry name" value="GntR"/>
    <property type="match status" value="1"/>
</dbReference>
<dbReference type="InterPro" id="IPR000524">
    <property type="entry name" value="Tscrpt_reg_HTH_GntR"/>
</dbReference>
<evidence type="ECO:0000313" key="7">
    <source>
        <dbReference type="EMBL" id="XDI06104.1"/>
    </source>
</evidence>
<dbReference type="InterPro" id="IPR036390">
    <property type="entry name" value="WH_DNA-bd_sf"/>
</dbReference>
<comment type="similarity">
    <text evidence="1">In the C-terminal section; belongs to the class-I pyridoxal-phosphate-dependent aminotransferase family.</text>
</comment>
<dbReference type="GO" id="GO:0003700">
    <property type="term" value="F:DNA-binding transcription factor activity"/>
    <property type="evidence" value="ECO:0007669"/>
    <property type="project" value="InterPro"/>
</dbReference>
<dbReference type="SMART" id="SM00345">
    <property type="entry name" value="HTH_GNTR"/>
    <property type="match status" value="1"/>
</dbReference>
<dbReference type="GO" id="GO:0008483">
    <property type="term" value="F:transaminase activity"/>
    <property type="evidence" value="ECO:0007669"/>
    <property type="project" value="UniProtKB-KW"/>
</dbReference>
<dbReference type="InterPro" id="IPR015421">
    <property type="entry name" value="PyrdxlP-dep_Trfase_major"/>
</dbReference>
<dbReference type="SUPFAM" id="SSF46785">
    <property type="entry name" value="Winged helix' DNA-binding domain"/>
    <property type="match status" value="1"/>
</dbReference>
<dbReference type="PANTHER" id="PTHR46577">
    <property type="entry name" value="HTH-TYPE TRANSCRIPTIONAL REGULATORY PROTEIN GABR"/>
    <property type="match status" value="1"/>
</dbReference>
<dbReference type="InterPro" id="IPR004839">
    <property type="entry name" value="Aminotransferase_I/II_large"/>
</dbReference>
<reference evidence="7" key="1">
    <citation type="submission" date="2024-05" db="EMBL/GenBank/DDBJ databases">
        <title>Herbiconiux sp. A18JL235.</title>
        <authorList>
            <person name="Zhang G."/>
        </authorList>
    </citation>
    <scope>NUCLEOTIDE SEQUENCE</scope>
    <source>
        <strain evidence="7">A18JL235</strain>
    </source>
</reference>
<keyword evidence="7" id="KW-0032">Aminotransferase</keyword>
<evidence type="ECO:0000259" key="6">
    <source>
        <dbReference type="PROSITE" id="PS50949"/>
    </source>
</evidence>
<keyword evidence="3" id="KW-0805">Transcription regulation</keyword>
<keyword evidence="5" id="KW-0804">Transcription</keyword>
<keyword evidence="2" id="KW-0663">Pyridoxal phosphate</keyword>
<name>A0AB39BIC8_9MICO</name>
<dbReference type="RefSeq" id="WP_368498493.1">
    <property type="nucleotide sequence ID" value="NZ_CP162511.1"/>
</dbReference>
<dbReference type="CDD" id="cd00609">
    <property type="entry name" value="AAT_like"/>
    <property type="match status" value="1"/>
</dbReference>
<dbReference type="GO" id="GO:0030170">
    <property type="term" value="F:pyridoxal phosphate binding"/>
    <property type="evidence" value="ECO:0007669"/>
    <property type="project" value="InterPro"/>
</dbReference>